<dbReference type="GO" id="GO:0051287">
    <property type="term" value="F:NAD binding"/>
    <property type="evidence" value="ECO:0007669"/>
    <property type="project" value="UniProtKB-UniRule"/>
</dbReference>
<evidence type="ECO:0000256" key="7">
    <source>
        <dbReference type="PIRSR" id="PIRSR611284-2"/>
    </source>
</evidence>
<dbReference type="AlphaFoldDB" id="A0A845QKR4"/>
<comment type="pathway">
    <text evidence="8">Lipid metabolism; fatty acid biosynthesis.</text>
</comment>
<dbReference type="FunFam" id="3.40.50.720:FF:000115">
    <property type="entry name" value="3-oxoacyl-[acyl-carrier-protein] reductase FabG"/>
    <property type="match status" value="1"/>
</dbReference>
<dbReference type="InterPro" id="IPR020904">
    <property type="entry name" value="Sc_DH/Rdtase_CS"/>
</dbReference>
<comment type="caution">
    <text evidence="10">The sequence shown here is derived from an EMBL/GenBank/DDBJ whole genome shotgun (WGS) entry which is preliminary data.</text>
</comment>
<gene>
    <name evidence="10" type="primary">fabG</name>
    <name evidence="10" type="ORF">D0435_11135</name>
</gene>
<evidence type="ECO:0000313" key="10">
    <source>
        <dbReference type="EMBL" id="NBH62206.1"/>
    </source>
</evidence>
<keyword evidence="8" id="KW-0444">Lipid biosynthesis</keyword>
<reference evidence="10 11" key="1">
    <citation type="submission" date="2018-08" db="EMBL/GenBank/DDBJ databases">
        <title>Murine metabolic-syndrome-specific gut microbial biobank.</title>
        <authorList>
            <person name="Liu C."/>
        </authorList>
    </citation>
    <scope>NUCLEOTIDE SEQUENCE [LARGE SCALE GENOMIC DNA]</scope>
    <source>
        <strain evidence="10 11">28</strain>
    </source>
</reference>
<proteinExistence type="inferred from homology"/>
<evidence type="ECO:0000259" key="9">
    <source>
        <dbReference type="SMART" id="SM00822"/>
    </source>
</evidence>
<comment type="similarity">
    <text evidence="1 8">Belongs to the short-chain dehydrogenases/reductases (SDR) family.</text>
</comment>
<keyword evidence="3 7" id="KW-0521">NADP</keyword>
<dbReference type="SUPFAM" id="SSF51735">
    <property type="entry name" value="NAD(P)-binding Rossmann-fold domains"/>
    <property type="match status" value="1"/>
</dbReference>
<feature type="binding site" evidence="7">
    <location>
        <position position="88"/>
    </location>
    <ligand>
        <name>NADP(+)</name>
        <dbReference type="ChEBI" id="CHEBI:58349"/>
    </ligand>
</feature>
<dbReference type="UniPathway" id="UPA00094"/>
<dbReference type="SMART" id="SM00822">
    <property type="entry name" value="PKS_KR"/>
    <property type="match status" value="1"/>
</dbReference>
<feature type="active site" description="Proton acceptor" evidence="6">
    <location>
        <position position="153"/>
    </location>
</feature>
<protein>
    <recommendedName>
        <fullName evidence="2 8">3-oxoacyl-[acyl-carrier-protein] reductase</fullName>
        <ecNumber evidence="2 8">1.1.1.100</ecNumber>
    </recommendedName>
</protein>
<dbReference type="Gene3D" id="3.40.50.720">
    <property type="entry name" value="NAD(P)-binding Rossmann-like Domain"/>
    <property type="match status" value="1"/>
</dbReference>
<evidence type="ECO:0000313" key="11">
    <source>
        <dbReference type="Proteomes" id="UP000446866"/>
    </source>
</evidence>
<feature type="binding site" evidence="7">
    <location>
        <position position="186"/>
    </location>
    <ligand>
        <name>NADP(+)</name>
        <dbReference type="ChEBI" id="CHEBI:58349"/>
    </ligand>
</feature>
<feature type="binding site" evidence="7">
    <location>
        <begin position="10"/>
        <end position="13"/>
    </location>
    <ligand>
        <name>NADP(+)</name>
        <dbReference type="ChEBI" id="CHEBI:58349"/>
    </ligand>
</feature>
<dbReference type="InterPro" id="IPR036291">
    <property type="entry name" value="NAD(P)-bd_dom_sf"/>
</dbReference>
<keyword evidence="8" id="KW-0276">Fatty acid metabolism</keyword>
<dbReference type="Pfam" id="PF13561">
    <property type="entry name" value="adh_short_C2"/>
    <property type="match status" value="1"/>
</dbReference>
<dbReference type="PANTHER" id="PTHR42760:SF133">
    <property type="entry name" value="3-OXOACYL-[ACYL-CARRIER-PROTEIN] REDUCTASE"/>
    <property type="match status" value="1"/>
</dbReference>
<dbReference type="InterPro" id="IPR002347">
    <property type="entry name" value="SDR_fam"/>
</dbReference>
<dbReference type="InterPro" id="IPR011284">
    <property type="entry name" value="3oxo_ACP_reduc"/>
</dbReference>
<comment type="function">
    <text evidence="8">Catalyzes the NADPH-dependent reduction of beta-ketoacyl-ACP substrates to beta-hydroxyacyl-ACP products, the first reductive step in the elongation cycle of fatty acid biosynthesis.</text>
</comment>
<dbReference type="NCBIfam" id="TIGR01830">
    <property type="entry name" value="3oxo_ACP_reduc"/>
    <property type="match status" value="1"/>
</dbReference>
<evidence type="ECO:0000256" key="8">
    <source>
        <dbReference type="RuleBase" id="RU366074"/>
    </source>
</evidence>
<dbReference type="PRINTS" id="PR00081">
    <property type="entry name" value="GDHRDH"/>
</dbReference>
<sequence>MKDRTAIVTGGSRGIGRAICVEFAKRGANLLINYAGNSSAAEETAELCRNFGVQADLVQGDVAEWAACERIAQTAIKTFGSVDILVNNAGITRDNLLMRMSEEDFDAVIRTNLRGSFLMMKAVSRQMMKQRYGRIVNLSSVVGLLGNAGQVNYAASKGGVVSMTKSFAKEVASRNITVNAIAPGFIETDMTKAMTEAAIASAAAAIPAGRMGKPQDVAQAAVFFASEQAAYVTGQVLAVDGGMY</sequence>
<dbReference type="PANTHER" id="PTHR42760">
    <property type="entry name" value="SHORT-CHAIN DEHYDROGENASES/REDUCTASES FAMILY MEMBER"/>
    <property type="match status" value="1"/>
</dbReference>
<evidence type="ECO:0000256" key="1">
    <source>
        <dbReference type="ARBA" id="ARBA00006484"/>
    </source>
</evidence>
<feature type="domain" description="Ketoreductase" evidence="9">
    <location>
        <begin position="4"/>
        <end position="189"/>
    </location>
</feature>
<evidence type="ECO:0000256" key="2">
    <source>
        <dbReference type="ARBA" id="ARBA00012948"/>
    </source>
</evidence>
<dbReference type="InterPro" id="IPR057326">
    <property type="entry name" value="KR_dom"/>
</dbReference>
<dbReference type="GO" id="GO:0004316">
    <property type="term" value="F:3-oxoacyl-[acyl-carrier-protein] reductase (NADPH) activity"/>
    <property type="evidence" value="ECO:0007669"/>
    <property type="project" value="UniProtKB-UniRule"/>
</dbReference>
<evidence type="ECO:0000256" key="6">
    <source>
        <dbReference type="PIRSR" id="PIRSR611284-1"/>
    </source>
</evidence>
<keyword evidence="11" id="KW-1185">Reference proteome</keyword>
<keyword evidence="8" id="KW-0443">Lipid metabolism</keyword>
<comment type="catalytic activity">
    <reaction evidence="5 8">
        <text>a (3R)-hydroxyacyl-[ACP] + NADP(+) = a 3-oxoacyl-[ACP] + NADPH + H(+)</text>
        <dbReference type="Rhea" id="RHEA:17397"/>
        <dbReference type="Rhea" id="RHEA-COMP:9916"/>
        <dbReference type="Rhea" id="RHEA-COMP:9945"/>
        <dbReference type="ChEBI" id="CHEBI:15378"/>
        <dbReference type="ChEBI" id="CHEBI:57783"/>
        <dbReference type="ChEBI" id="CHEBI:58349"/>
        <dbReference type="ChEBI" id="CHEBI:78776"/>
        <dbReference type="ChEBI" id="CHEBI:78827"/>
        <dbReference type="EC" id="1.1.1.100"/>
    </reaction>
</comment>
<organism evidence="10 11">
    <name type="scientific">Anaerotruncus colihominis</name>
    <dbReference type="NCBI Taxonomy" id="169435"/>
    <lineage>
        <taxon>Bacteria</taxon>
        <taxon>Bacillati</taxon>
        <taxon>Bacillota</taxon>
        <taxon>Clostridia</taxon>
        <taxon>Eubacteriales</taxon>
        <taxon>Oscillospiraceae</taxon>
        <taxon>Anaerotruncus</taxon>
    </lineage>
</organism>
<dbReference type="NCBIfam" id="NF005559">
    <property type="entry name" value="PRK07231.1"/>
    <property type="match status" value="1"/>
</dbReference>
<dbReference type="EC" id="1.1.1.100" evidence="2 8"/>
<name>A0A845QKR4_9FIRM</name>
<dbReference type="CDD" id="cd05333">
    <property type="entry name" value="BKR_SDR_c"/>
    <property type="match status" value="1"/>
</dbReference>
<dbReference type="NCBIfam" id="NF009466">
    <property type="entry name" value="PRK12826.1-2"/>
    <property type="match status" value="1"/>
</dbReference>
<accession>A0A845QKR4</accession>
<comment type="subunit">
    <text evidence="8">Homotetramer.</text>
</comment>
<keyword evidence="4 8" id="KW-0560">Oxidoreductase</keyword>
<feature type="binding site" evidence="7">
    <location>
        <begin position="153"/>
        <end position="157"/>
    </location>
    <ligand>
        <name>NADP(+)</name>
        <dbReference type="ChEBI" id="CHEBI:58349"/>
    </ligand>
</feature>
<evidence type="ECO:0000256" key="3">
    <source>
        <dbReference type="ARBA" id="ARBA00022857"/>
    </source>
</evidence>
<dbReference type="GO" id="GO:0006633">
    <property type="term" value="P:fatty acid biosynthetic process"/>
    <property type="evidence" value="ECO:0007669"/>
    <property type="project" value="UniProtKB-UniPathway"/>
</dbReference>
<evidence type="ECO:0000256" key="4">
    <source>
        <dbReference type="ARBA" id="ARBA00023002"/>
    </source>
</evidence>
<dbReference type="RefSeq" id="WP_160202490.1">
    <property type="nucleotide sequence ID" value="NZ_QXWK01000020.1"/>
</dbReference>
<keyword evidence="8" id="KW-0275">Fatty acid biosynthesis</keyword>
<dbReference type="PRINTS" id="PR00080">
    <property type="entry name" value="SDRFAMILY"/>
</dbReference>
<evidence type="ECO:0000256" key="5">
    <source>
        <dbReference type="ARBA" id="ARBA00048508"/>
    </source>
</evidence>
<dbReference type="EMBL" id="QXWK01000020">
    <property type="protein sequence ID" value="NBH62206.1"/>
    <property type="molecule type" value="Genomic_DNA"/>
</dbReference>
<dbReference type="Proteomes" id="UP000446866">
    <property type="component" value="Unassembled WGS sequence"/>
</dbReference>
<dbReference type="PROSITE" id="PS00061">
    <property type="entry name" value="ADH_SHORT"/>
    <property type="match status" value="1"/>
</dbReference>